<evidence type="ECO:0000313" key="1">
    <source>
        <dbReference type="EMBL" id="KAF0902057.1"/>
    </source>
</evidence>
<reference evidence="1 2" key="1">
    <citation type="submission" date="2019-11" db="EMBL/GenBank/DDBJ databases">
        <title>Whole genome sequence of Oryza granulata.</title>
        <authorList>
            <person name="Li W."/>
        </authorList>
    </citation>
    <scope>NUCLEOTIDE SEQUENCE [LARGE SCALE GENOMIC DNA]</scope>
    <source>
        <strain evidence="2">cv. Menghai</strain>
        <tissue evidence="1">Leaf</tissue>
    </source>
</reference>
<dbReference type="EMBL" id="SPHZ02000008">
    <property type="protein sequence ID" value="KAF0902057.1"/>
    <property type="molecule type" value="Genomic_DNA"/>
</dbReference>
<dbReference type="AlphaFoldDB" id="A0A6G1CPQ2"/>
<keyword evidence="2" id="KW-1185">Reference proteome</keyword>
<sequence length="95" mass="9993">MDSDTTIAALVEACGAAARVWLLAAAAGRGRACDEEKGPPLATAPDGLVSTPATFRGSAFLVLAAHFCSPWVWRAVRNDQTRRRDGLVGRAQGEI</sequence>
<proteinExistence type="predicted"/>
<evidence type="ECO:0000313" key="2">
    <source>
        <dbReference type="Proteomes" id="UP000479710"/>
    </source>
</evidence>
<accession>A0A6G1CPQ2</accession>
<protein>
    <submittedName>
        <fullName evidence="1">Uncharacterized protein</fullName>
    </submittedName>
</protein>
<comment type="caution">
    <text evidence="1">The sequence shown here is derived from an EMBL/GenBank/DDBJ whole genome shotgun (WGS) entry which is preliminary data.</text>
</comment>
<name>A0A6G1CPQ2_9ORYZ</name>
<organism evidence="1 2">
    <name type="scientific">Oryza meyeriana var. granulata</name>
    <dbReference type="NCBI Taxonomy" id="110450"/>
    <lineage>
        <taxon>Eukaryota</taxon>
        <taxon>Viridiplantae</taxon>
        <taxon>Streptophyta</taxon>
        <taxon>Embryophyta</taxon>
        <taxon>Tracheophyta</taxon>
        <taxon>Spermatophyta</taxon>
        <taxon>Magnoliopsida</taxon>
        <taxon>Liliopsida</taxon>
        <taxon>Poales</taxon>
        <taxon>Poaceae</taxon>
        <taxon>BOP clade</taxon>
        <taxon>Oryzoideae</taxon>
        <taxon>Oryzeae</taxon>
        <taxon>Oryzinae</taxon>
        <taxon>Oryza</taxon>
        <taxon>Oryza meyeriana</taxon>
    </lineage>
</organism>
<dbReference type="Proteomes" id="UP000479710">
    <property type="component" value="Unassembled WGS sequence"/>
</dbReference>
<gene>
    <name evidence="1" type="ORF">E2562_012839</name>
</gene>